<reference evidence="3" key="2">
    <citation type="submission" date="2021-04" db="EMBL/GenBank/DDBJ databases">
        <authorList>
            <person name="Gilroy R."/>
        </authorList>
    </citation>
    <scope>NUCLEOTIDE SEQUENCE</scope>
    <source>
        <strain evidence="3">CHK169-2315</strain>
    </source>
</reference>
<evidence type="ECO:0000313" key="3">
    <source>
        <dbReference type="EMBL" id="HIV73817.1"/>
    </source>
</evidence>
<dbReference type="InterPro" id="IPR029058">
    <property type="entry name" value="AB_hydrolase_fold"/>
</dbReference>
<organism evidence="3 4">
    <name type="scientific">Candidatus Pseudogracilibacillus intestinigallinarum</name>
    <dbReference type="NCBI Taxonomy" id="2838742"/>
    <lineage>
        <taxon>Bacteria</taxon>
        <taxon>Bacillati</taxon>
        <taxon>Bacillota</taxon>
        <taxon>Bacilli</taxon>
        <taxon>Bacillales</taxon>
        <taxon>Bacillaceae</taxon>
        <taxon>Pseudogracilibacillus</taxon>
    </lineage>
</organism>
<reference evidence="3" key="1">
    <citation type="journal article" date="2021" name="PeerJ">
        <title>Extensive microbial diversity within the chicken gut microbiome revealed by metagenomics and culture.</title>
        <authorList>
            <person name="Gilroy R."/>
            <person name="Ravi A."/>
            <person name="Getino M."/>
            <person name="Pursley I."/>
            <person name="Horton D.L."/>
            <person name="Alikhan N.F."/>
            <person name="Baker D."/>
            <person name="Gharbi K."/>
            <person name="Hall N."/>
            <person name="Watson M."/>
            <person name="Adriaenssens E.M."/>
            <person name="Foster-Nyarko E."/>
            <person name="Jarju S."/>
            <person name="Secka A."/>
            <person name="Antonio M."/>
            <person name="Oren A."/>
            <person name="Chaudhuri R.R."/>
            <person name="La Ragione R."/>
            <person name="Hildebrand F."/>
            <person name="Pallen M.J."/>
        </authorList>
    </citation>
    <scope>NUCLEOTIDE SEQUENCE</scope>
    <source>
        <strain evidence="3">CHK169-2315</strain>
    </source>
</reference>
<evidence type="ECO:0000256" key="1">
    <source>
        <dbReference type="ARBA" id="ARBA00022801"/>
    </source>
</evidence>
<dbReference type="AlphaFoldDB" id="A0A9D1PKU4"/>
<comment type="caution">
    <text evidence="3">The sequence shown here is derived from an EMBL/GenBank/DDBJ whole genome shotgun (WGS) entry which is preliminary data.</text>
</comment>
<protein>
    <submittedName>
        <fullName evidence="3">Alpha/beta hydrolase</fullName>
    </submittedName>
</protein>
<sequence length="270" mass="30456">MKDNFKKIFYGNGEEQFGELRLPEKGDGPFPIIVIIHGGFWKKAYDLKHIRPLANAFTSHGFVTWNIEYRRVGHVGGGWPGTFADVSAALQYVEKLANLYPIDLERVVTLGHSAGGHLALWVAAQENLHENSPIRFEKNPLPVKGVLSLAGIGHLETMYQIHHWEEKLFDSDVNPTRDLLGGTPAQYKERYEHGSPSTLLPISSNIVLIHGELDIAVPFAMSKMFDERARASGTKVELIPFRDLEHYAIIQPDTKSWPVLLEKVQEIIRE</sequence>
<dbReference type="Pfam" id="PF20434">
    <property type="entry name" value="BD-FAE"/>
    <property type="match status" value="1"/>
</dbReference>
<dbReference type="Proteomes" id="UP000823937">
    <property type="component" value="Unassembled WGS sequence"/>
</dbReference>
<dbReference type="InterPro" id="IPR050300">
    <property type="entry name" value="GDXG_lipolytic_enzyme"/>
</dbReference>
<proteinExistence type="predicted"/>
<dbReference type="Gene3D" id="3.40.50.1820">
    <property type="entry name" value="alpha/beta hydrolase"/>
    <property type="match status" value="1"/>
</dbReference>
<dbReference type="InterPro" id="IPR049492">
    <property type="entry name" value="BD-FAE-like_dom"/>
</dbReference>
<name>A0A9D1PKU4_9BACI</name>
<dbReference type="SUPFAM" id="SSF53474">
    <property type="entry name" value="alpha/beta-Hydrolases"/>
    <property type="match status" value="1"/>
</dbReference>
<dbReference type="PANTHER" id="PTHR48081">
    <property type="entry name" value="AB HYDROLASE SUPERFAMILY PROTEIN C4A8.06C"/>
    <property type="match status" value="1"/>
</dbReference>
<evidence type="ECO:0000259" key="2">
    <source>
        <dbReference type="Pfam" id="PF20434"/>
    </source>
</evidence>
<feature type="domain" description="BD-FAE-like" evidence="2">
    <location>
        <begin position="20"/>
        <end position="227"/>
    </location>
</feature>
<accession>A0A9D1PKU4</accession>
<keyword evidence="1 3" id="KW-0378">Hydrolase</keyword>
<dbReference type="GO" id="GO:0016787">
    <property type="term" value="F:hydrolase activity"/>
    <property type="evidence" value="ECO:0007669"/>
    <property type="project" value="UniProtKB-KW"/>
</dbReference>
<evidence type="ECO:0000313" key="4">
    <source>
        <dbReference type="Proteomes" id="UP000823937"/>
    </source>
</evidence>
<gene>
    <name evidence="3" type="ORF">H9895_01910</name>
</gene>
<dbReference type="EMBL" id="DXHX01000028">
    <property type="protein sequence ID" value="HIV73817.1"/>
    <property type="molecule type" value="Genomic_DNA"/>
</dbReference>